<evidence type="ECO:0000313" key="3">
    <source>
        <dbReference type="EMBL" id="KZT20383.1"/>
    </source>
</evidence>
<dbReference type="STRING" id="1314782.A0A165P156"/>
<reference evidence="3 4" key="1">
    <citation type="journal article" date="2016" name="Mol. Biol. Evol.">
        <title>Comparative Genomics of Early-Diverging Mushroom-Forming Fungi Provides Insights into the Origins of Lignocellulose Decay Capabilities.</title>
        <authorList>
            <person name="Nagy L.G."/>
            <person name="Riley R."/>
            <person name="Tritt A."/>
            <person name="Adam C."/>
            <person name="Daum C."/>
            <person name="Floudas D."/>
            <person name="Sun H."/>
            <person name="Yadav J.S."/>
            <person name="Pangilinan J."/>
            <person name="Larsson K.H."/>
            <person name="Matsuura K."/>
            <person name="Barry K."/>
            <person name="Labutti K."/>
            <person name="Kuo R."/>
            <person name="Ohm R.A."/>
            <person name="Bhattacharya S.S."/>
            <person name="Shirouzu T."/>
            <person name="Yoshinaga Y."/>
            <person name="Martin F.M."/>
            <person name="Grigoriev I.V."/>
            <person name="Hibbett D.S."/>
        </authorList>
    </citation>
    <scope>NUCLEOTIDE SEQUENCE [LARGE SCALE GENOMIC DNA]</scope>
    <source>
        <strain evidence="3 4">HHB14362 ss-1</strain>
    </source>
</reference>
<feature type="region of interest" description="Disordered" evidence="2">
    <location>
        <begin position="545"/>
        <end position="626"/>
    </location>
</feature>
<dbReference type="OrthoDB" id="3246510at2759"/>
<organism evidence="3 4">
    <name type="scientific">Neolentinus lepideus HHB14362 ss-1</name>
    <dbReference type="NCBI Taxonomy" id="1314782"/>
    <lineage>
        <taxon>Eukaryota</taxon>
        <taxon>Fungi</taxon>
        <taxon>Dikarya</taxon>
        <taxon>Basidiomycota</taxon>
        <taxon>Agaricomycotina</taxon>
        <taxon>Agaricomycetes</taxon>
        <taxon>Gloeophyllales</taxon>
        <taxon>Gloeophyllaceae</taxon>
        <taxon>Neolentinus</taxon>
    </lineage>
</organism>
<evidence type="ECO:0000256" key="2">
    <source>
        <dbReference type="SAM" id="MobiDB-lite"/>
    </source>
</evidence>
<keyword evidence="4" id="KW-1185">Reference proteome</keyword>
<feature type="coiled-coil region" evidence="1">
    <location>
        <begin position="247"/>
        <end position="302"/>
    </location>
</feature>
<feature type="compositionally biased region" description="Basic residues" evidence="2">
    <location>
        <begin position="588"/>
        <end position="600"/>
    </location>
</feature>
<dbReference type="InParanoid" id="A0A165P156"/>
<protein>
    <submittedName>
        <fullName evidence="3">Uncharacterized protein</fullName>
    </submittedName>
</protein>
<evidence type="ECO:0000256" key="1">
    <source>
        <dbReference type="SAM" id="Coils"/>
    </source>
</evidence>
<accession>A0A165P156</accession>
<feature type="region of interest" description="Disordered" evidence="2">
    <location>
        <begin position="449"/>
        <end position="468"/>
    </location>
</feature>
<sequence length="626" mass="69706">MNHDFRLSNIEMQLSERTVELQRACIELADSKARSHAMADLTNELNNKLLRVENDVQRKVEDIQTLQMDLAETRSRVDGLVSQNESLSSENGALKQKIDRTESMLATKGNEVDQYKDRLHECMAQLRVLQERFEDQSITLRITKESNGDLQERLINAEATYARNLESSTNALNMDLRVFQEQKAHAEALLVDAKAELHRLHENTARRLVDVQAETHKTQESIELKLQTESDRARQADQNLIEAIKTQQTLREEFHVLELRYEKLAREAEHAKQISLEHEKTAKDLKTQIQLLGASKAELEERAERIGDRYITGDLSEEEKAFIGNLTRTAESSYEQELIARGNELRKGEIALKALQARNKLLESTLARHLNSQARAQAQTGNESRSMIDLDEWLSSQLSSSPAQVPQHVTIAKAPDRDSTNNDDAATNGRPTPAPRRADLRPLATSPVANVHRYHGPPPGAAGRYTPGLKKTAMPPPVCTMPKTTAADRPLIGTANTSMIPATHQTVGLNKTTFTSLATNGSDDIVDFDDDRRVSPVVSVDKALTPKAGKGKASDTVTKRDFSPLEGSLGKRSREGEASPIDAGAGRSNRRAKVAMRKSVRQNGDGDKRKATETLAAPRAKTRKRR</sequence>
<dbReference type="AlphaFoldDB" id="A0A165P156"/>
<dbReference type="EMBL" id="KV425621">
    <property type="protein sequence ID" value="KZT20383.1"/>
    <property type="molecule type" value="Genomic_DNA"/>
</dbReference>
<evidence type="ECO:0000313" key="4">
    <source>
        <dbReference type="Proteomes" id="UP000076761"/>
    </source>
</evidence>
<feature type="coiled-coil region" evidence="1">
    <location>
        <begin position="345"/>
        <end position="372"/>
    </location>
</feature>
<name>A0A165P156_9AGAM</name>
<gene>
    <name evidence="3" type="ORF">NEOLEDRAFT_874301</name>
</gene>
<feature type="coiled-coil region" evidence="1">
    <location>
        <begin position="84"/>
        <end position="132"/>
    </location>
</feature>
<dbReference type="Proteomes" id="UP000076761">
    <property type="component" value="Unassembled WGS sequence"/>
</dbReference>
<feature type="region of interest" description="Disordered" evidence="2">
    <location>
        <begin position="412"/>
        <end position="439"/>
    </location>
</feature>
<keyword evidence="1" id="KW-0175">Coiled coil</keyword>
<proteinExistence type="predicted"/>
<feature type="coiled-coil region" evidence="1">
    <location>
        <begin position="176"/>
        <end position="203"/>
    </location>
</feature>